<feature type="transmembrane region" description="Helical" evidence="7">
    <location>
        <begin position="134"/>
        <end position="152"/>
    </location>
</feature>
<protein>
    <submittedName>
        <fullName evidence="9">Molybdenum transport system permease protein ModB (TC 3.A.1.8.1)</fullName>
    </submittedName>
</protein>
<dbReference type="EMBL" id="FPKX01000067">
    <property type="protein sequence ID" value="SFZ98906.1"/>
    <property type="molecule type" value="Genomic_DNA"/>
</dbReference>
<evidence type="ECO:0000259" key="8">
    <source>
        <dbReference type="PROSITE" id="PS50928"/>
    </source>
</evidence>
<keyword evidence="4 7" id="KW-0812">Transmembrane</keyword>
<dbReference type="GO" id="GO:0055085">
    <property type="term" value="P:transmembrane transport"/>
    <property type="evidence" value="ECO:0007669"/>
    <property type="project" value="InterPro"/>
</dbReference>
<keyword evidence="6 7" id="KW-0472">Membrane</keyword>
<dbReference type="PANTHER" id="PTHR30183">
    <property type="entry name" value="MOLYBDENUM TRANSPORT SYSTEM PERMEASE PROTEIN MODB"/>
    <property type="match status" value="1"/>
</dbReference>
<evidence type="ECO:0000256" key="6">
    <source>
        <dbReference type="ARBA" id="ARBA00023136"/>
    </source>
</evidence>
<dbReference type="AlphaFoldDB" id="A0A1W1EFV1"/>
<dbReference type="PANTHER" id="PTHR30183:SF3">
    <property type="entry name" value="MOLYBDENUM TRANSPORT SYSTEM PERMEASE PROTEIN MODB"/>
    <property type="match status" value="1"/>
</dbReference>
<dbReference type="InterPro" id="IPR000515">
    <property type="entry name" value="MetI-like"/>
</dbReference>
<feature type="transmembrane region" description="Helical" evidence="7">
    <location>
        <begin position="205"/>
        <end position="223"/>
    </location>
</feature>
<dbReference type="Pfam" id="PF00528">
    <property type="entry name" value="BPD_transp_1"/>
    <property type="match status" value="1"/>
</dbReference>
<feature type="transmembrane region" description="Helical" evidence="7">
    <location>
        <begin position="12"/>
        <end position="34"/>
    </location>
</feature>
<feature type="transmembrane region" description="Helical" evidence="7">
    <location>
        <begin position="92"/>
        <end position="114"/>
    </location>
</feature>
<dbReference type="CDD" id="cd06261">
    <property type="entry name" value="TM_PBP2"/>
    <property type="match status" value="1"/>
</dbReference>
<evidence type="ECO:0000256" key="3">
    <source>
        <dbReference type="ARBA" id="ARBA00022475"/>
    </source>
</evidence>
<evidence type="ECO:0000256" key="5">
    <source>
        <dbReference type="ARBA" id="ARBA00022989"/>
    </source>
</evidence>
<keyword evidence="2" id="KW-0813">Transport</keyword>
<dbReference type="PROSITE" id="PS50928">
    <property type="entry name" value="ABC_TM1"/>
    <property type="match status" value="1"/>
</dbReference>
<comment type="subcellular location">
    <subcellularLocation>
        <location evidence="1">Cell membrane</location>
        <topology evidence="1">Multi-pass membrane protein</topology>
    </subcellularLocation>
</comment>
<evidence type="ECO:0000256" key="2">
    <source>
        <dbReference type="ARBA" id="ARBA00022448"/>
    </source>
</evidence>
<evidence type="ECO:0000313" key="9">
    <source>
        <dbReference type="EMBL" id="SFZ98906.1"/>
    </source>
</evidence>
<dbReference type="GO" id="GO:0005886">
    <property type="term" value="C:plasma membrane"/>
    <property type="evidence" value="ECO:0007669"/>
    <property type="project" value="UniProtKB-SubCell"/>
</dbReference>
<evidence type="ECO:0000256" key="7">
    <source>
        <dbReference type="SAM" id="Phobius"/>
    </source>
</evidence>
<evidence type="ECO:0000256" key="1">
    <source>
        <dbReference type="ARBA" id="ARBA00004651"/>
    </source>
</evidence>
<organism evidence="9">
    <name type="scientific">hydrothermal vent metagenome</name>
    <dbReference type="NCBI Taxonomy" id="652676"/>
    <lineage>
        <taxon>unclassified sequences</taxon>
        <taxon>metagenomes</taxon>
        <taxon>ecological metagenomes</taxon>
    </lineage>
</organism>
<name>A0A1W1EFV1_9ZZZZ</name>
<reference evidence="9" key="1">
    <citation type="submission" date="2016-10" db="EMBL/GenBank/DDBJ databases">
        <authorList>
            <person name="de Groot N.N."/>
        </authorList>
    </citation>
    <scope>NUCLEOTIDE SEQUENCE</scope>
</reference>
<proteinExistence type="predicted"/>
<gene>
    <name evidence="9" type="ORF">MNB_SV-5-310</name>
</gene>
<evidence type="ECO:0000256" key="4">
    <source>
        <dbReference type="ARBA" id="ARBA00022692"/>
    </source>
</evidence>
<feature type="transmembrane region" description="Helical" evidence="7">
    <location>
        <begin position="60"/>
        <end position="80"/>
    </location>
</feature>
<keyword evidence="5 7" id="KW-1133">Transmembrane helix</keyword>
<feature type="transmembrane region" description="Helical" evidence="7">
    <location>
        <begin position="235"/>
        <end position="256"/>
    </location>
</feature>
<dbReference type="InterPro" id="IPR035906">
    <property type="entry name" value="MetI-like_sf"/>
</dbReference>
<feature type="domain" description="ABC transmembrane type-1" evidence="8">
    <location>
        <begin position="54"/>
        <end position="252"/>
    </location>
</feature>
<sequence>MKIAYKHDTFNSTLIVLALIIVFFLSVPIIKMFVGVGSDKLLDAIKDGEVISSILMTMKVSAWAMLFVVITGLPLAYLIARYDFYGKSFLESVIDIPIMIPHTAAGIALLSTFGDTGLGDFFKFFGIEFVGTEYGIMIAMMFLSAPFLINAAKDGFRKVDPKLERVARTLGANPFRVFFAISIPNARKDIINGALMMWSRGLGEFGAVIILVYHPMTTPVLIFDRFSSYGLSYSAPVAAVIVGFSAIVFLVIRYIVNKLD</sequence>
<accession>A0A1W1EFV1</accession>
<keyword evidence="3" id="KW-1003">Cell membrane</keyword>
<dbReference type="Gene3D" id="1.10.3720.10">
    <property type="entry name" value="MetI-like"/>
    <property type="match status" value="1"/>
</dbReference>
<dbReference type="SUPFAM" id="SSF161098">
    <property type="entry name" value="MetI-like"/>
    <property type="match status" value="1"/>
</dbReference>